<reference evidence="6 7" key="1">
    <citation type="submission" date="2019-03" db="EMBL/GenBank/DDBJ databases">
        <title>Genomic Encyclopedia of Type Strains, Phase IV (KMG-IV): sequencing the most valuable type-strain genomes for metagenomic binning, comparative biology and taxonomic classification.</title>
        <authorList>
            <person name="Goeker M."/>
        </authorList>
    </citation>
    <scope>NUCLEOTIDE SEQUENCE [LARGE SCALE GENOMIC DNA]</scope>
    <source>
        <strain evidence="6 7">DSM 21667</strain>
    </source>
</reference>
<proteinExistence type="inferred from homology"/>
<dbReference type="InterPro" id="IPR013324">
    <property type="entry name" value="RNA_pol_sigma_r3/r4-like"/>
</dbReference>
<evidence type="ECO:0000259" key="5">
    <source>
        <dbReference type="Pfam" id="PF07638"/>
    </source>
</evidence>
<dbReference type="PANTHER" id="PTHR43133:SF39">
    <property type="entry name" value="SIMILAR TO RNA POLYMERASE SIGMA-E FACTOR"/>
    <property type="match status" value="1"/>
</dbReference>
<dbReference type="Gene3D" id="1.10.1740.10">
    <property type="match status" value="1"/>
</dbReference>
<evidence type="ECO:0000313" key="6">
    <source>
        <dbReference type="EMBL" id="TDR43046.1"/>
    </source>
</evidence>
<dbReference type="EMBL" id="SNZH01000007">
    <property type="protein sequence ID" value="TDR43046.1"/>
    <property type="molecule type" value="Genomic_DNA"/>
</dbReference>
<keyword evidence="4" id="KW-0804">Transcription</keyword>
<comment type="similarity">
    <text evidence="1">Belongs to the sigma-70 factor family. ECF subfamily.</text>
</comment>
<sequence>MPAIPAPDITALLVKWREGDRAAESQLMNAVYPVLRDLAQARLRRCIGDFTFSATELANEAYARLARADYLDFHDRTHFYAVAARAIRNFVVDHLRARSSEKRGGGLPFVGLEQVDAEGGEDLIDLRTDWLAVHDALTRLEAIDGECAQLVELKFFSGLTTEEIAEASGVSRATVVRNWRFAKAWLMDQLQPSR</sequence>
<protein>
    <submittedName>
        <fullName evidence="6">RNA polymerase sigma factor (TIGR02999 family)</fullName>
    </submittedName>
</protein>
<dbReference type="Pfam" id="PF07638">
    <property type="entry name" value="Sigma70_ECF"/>
    <property type="match status" value="1"/>
</dbReference>
<gene>
    <name evidence="6" type="ORF">DFR29_10751</name>
</gene>
<name>A0A4R6YW46_9GAMM</name>
<dbReference type="InterPro" id="IPR036388">
    <property type="entry name" value="WH-like_DNA-bd_sf"/>
</dbReference>
<dbReference type="SUPFAM" id="SSF88946">
    <property type="entry name" value="Sigma2 domain of RNA polymerase sigma factors"/>
    <property type="match status" value="1"/>
</dbReference>
<keyword evidence="3" id="KW-0731">Sigma factor</keyword>
<dbReference type="AlphaFoldDB" id="A0A4R6YW46"/>
<feature type="domain" description="RNA polymerase sigma-70 ECF-like HTH" evidence="5">
    <location>
        <begin position="8"/>
        <end position="191"/>
    </location>
</feature>
<keyword evidence="2" id="KW-0805">Transcription regulation</keyword>
<dbReference type="PANTHER" id="PTHR43133">
    <property type="entry name" value="RNA POLYMERASE ECF-TYPE SIGMA FACTO"/>
    <property type="match status" value="1"/>
</dbReference>
<evidence type="ECO:0000256" key="4">
    <source>
        <dbReference type="ARBA" id="ARBA00023163"/>
    </source>
</evidence>
<evidence type="ECO:0000256" key="2">
    <source>
        <dbReference type="ARBA" id="ARBA00023015"/>
    </source>
</evidence>
<dbReference type="Gene3D" id="1.10.10.10">
    <property type="entry name" value="Winged helix-like DNA-binding domain superfamily/Winged helix DNA-binding domain"/>
    <property type="match status" value="1"/>
</dbReference>
<evidence type="ECO:0000256" key="1">
    <source>
        <dbReference type="ARBA" id="ARBA00010641"/>
    </source>
</evidence>
<accession>A0A4R6YW46</accession>
<dbReference type="InterPro" id="IPR053812">
    <property type="entry name" value="HTH_Sigma70_ECF-like"/>
</dbReference>
<dbReference type="GO" id="GO:0006352">
    <property type="term" value="P:DNA-templated transcription initiation"/>
    <property type="evidence" value="ECO:0007669"/>
    <property type="project" value="InterPro"/>
</dbReference>
<dbReference type="InterPro" id="IPR039425">
    <property type="entry name" value="RNA_pol_sigma-70-like"/>
</dbReference>
<dbReference type="InterPro" id="IPR014284">
    <property type="entry name" value="RNA_pol_sigma-70_dom"/>
</dbReference>
<comment type="caution">
    <text evidence="6">The sequence shown here is derived from an EMBL/GenBank/DDBJ whole genome shotgun (WGS) entry which is preliminary data.</text>
</comment>
<dbReference type="SUPFAM" id="SSF88659">
    <property type="entry name" value="Sigma3 and sigma4 domains of RNA polymerase sigma factors"/>
    <property type="match status" value="1"/>
</dbReference>
<dbReference type="OrthoDB" id="6023540at2"/>
<dbReference type="InterPro" id="IPR011517">
    <property type="entry name" value="RNA_pol_sigma70_ECF-like"/>
</dbReference>
<dbReference type="NCBIfam" id="TIGR02937">
    <property type="entry name" value="sigma70-ECF"/>
    <property type="match status" value="1"/>
</dbReference>
<organism evidence="6 7">
    <name type="scientific">Tahibacter aquaticus</name>
    <dbReference type="NCBI Taxonomy" id="520092"/>
    <lineage>
        <taxon>Bacteria</taxon>
        <taxon>Pseudomonadati</taxon>
        <taxon>Pseudomonadota</taxon>
        <taxon>Gammaproteobacteria</taxon>
        <taxon>Lysobacterales</taxon>
        <taxon>Rhodanobacteraceae</taxon>
        <taxon>Tahibacter</taxon>
    </lineage>
</organism>
<dbReference type="InterPro" id="IPR013325">
    <property type="entry name" value="RNA_pol_sigma_r2"/>
</dbReference>
<dbReference type="Proteomes" id="UP000295293">
    <property type="component" value="Unassembled WGS sequence"/>
</dbReference>
<dbReference type="RefSeq" id="WP_133818967.1">
    <property type="nucleotide sequence ID" value="NZ_SNZH01000007.1"/>
</dbReference>
<dbReference type="NCBIfam" id="TIGR02999">
    <property type="entry name" value="Sig-70_X6"/>
    <property type="match status" value="1"/>
</dbReference>
<evidence type="ECO:0000256" key="3">
    <source>
        <dbReference type="ARBA" id="ARBA00023082"/>
    </source>
</evidence>
<dbReference type="GO" id="GO:0016987">
    <property type="term" value="F:sigma factor activity"/>
    <property type="evidence" value="ECO:0007669"/>
    <property type="project" value="UniProtKB-KW"/>
</dbReference>
<keyword evidence="7" id="KW-1185">Reference proteome</keyword>
<evidence type="ECO:0000313" key="7">
    <source>
        <dbReference type="Proteomes" id="UP000295293"/>
    </source>
</evidence>